<proteinExistence type="predicted"/>
<reference evidence="2" key="1">
    <citation type="journal article" date="2020" name="bioRxiv">
        <title>Comparative genomics of Chlamydomonas.</title>
        <authorList>
            <person name="Craig R.J."/>
            <person name="Hasan A.R."/>
            <person name="Ness R.W."/>
            <person name="Keightley P.D."/>
        </authorList>
    </citation>
    <scope>NUCLEOTIDE SEQUENCE</scope>
    <source>
        <strain evidence="2">CCAP 11/70</strain>
    </source>
</reference>
<dbReference type="PANTHER" id="PTHR31288:SF22">
    <property type="entry name" value="O-FUCOSYLTRANSFERASE 9"/>
    <property type="match status" value="1"/>
</dbReference>
<dbReference type="InterPro" id="IPR024709">
    <property type="entry name" value="FucosylTrfase_pln"/>
</dbReference>
<evidence type="ECO:0008006" key="4">
    <source>
        <dbReference type="Google" id="ProtNLM"/>
    </source>
</evidence>
<evidence type="ECO:0000313" key="3">
    <source>
        <dbReference type="Proteomes" id="UP000612055"/>
    </source>
</evidence>
<feature type="region of interest" description="Disordered" evidence="1">
    <location>
        <begin position="823"/>
        <end position="874"/>
    </location>
</feature>
<evidence type="ECO:0000313" key="2">
    <source>
        <dbReference type="EMBL" id="KAG2486715.1"/>
    </source>
</evidence>
<organism evidence="2 3">
    <name type="scientific">Edaphochlamys debaryana</name>
    <dbReference type="NCBI Taxonomy" id="47281"/>
    <lineage>
        <taxon>Eukaryota</taxon>
        <taxon>Viridiplantae</taxon>
        <taxon>Chlorophyta</taxon>
        <taxon>core chlorophytes</taxon>
        <taxon>Chlorophyceae</taxon>
        <taxon>CS clade</taxon>
        <taxon>Chlamydomonadales</taxon>
        <taxon>Chlamydomonadales incertae sedis</taxon>
        <taxon>Edaphochlamys</taxon>
    </lineage>
</organism>
<evidence type="ECO:0000256" key="1">
    <source>
        <dbReference type="SAM" id="MobiDB-lite"/>
    </source>
</evidence>
<dbReference type="Proteomes" id="UP000612055">
    <property type="component" value="Unassembled WGS sequence"/>
</dbReference>
<name>A0A836BS00_9CHLO</name>
<sequence length="949" mass="103130">MAKPGDGFGPRTLLVPILWHGPNNQITSAKEVLALAKLLEGDGPGDNITLVLPDLNEHYSEHMRKVKMLFSELFDMNALRRGRVNHVLMHDLMASGWDGQLDAVVMLRDKSSFPPIDKMCRLMGVAAPREQQWLHSPLSHYLGCTQDRIDQLRDMIKPYRYVGILCFHDLIAGAQRLAGPLLIDCQDQCCQAYKDRSVLLRKSPLLHQLAGELMASTLGKHRRFIAAHIRPMMDECLGLWSQPQDQLDPVQLSLNCNNSYILDRLVPNLQALMRRYNTSTVFVLAHPNIRHRVSRMLQAGGIRPFYIDLGALNASFAGAGNGKRKAEGLGTAAREPAGRGGAHHGEPTGHSLAGPKPDGPRLHTPPSVSLLGVVEEAIAAAATAFVGTTESSMTGMIVQERLARGMSPDDMYFFGARDDCADLPCRLVTFDEPTAHHRAPGLSTETEAAGKPETEAINTRAEKVAKPETEAAVGLVARRGGDGGTEEAGLKREEQAAAEPLGQGQEEADGQGKETPGAGDYDASERGASDEKEVLALAKLLEGDGPGDNITLVLPDLNEHYSDNMAREVKMLFSELFDMNTLRRGRVNHVLLDDLKAGGWDGQLDAIVFLRADHEFPHVKGKCRLMGLEPPGPDRWMLSPLSHYLGCTQDRVDQLRDMIKPYRYVGVLCFHDLVPQAHKMAGALLTDCADQCCQAYKDRSVLLRKSPLLHQLAGELMASTLGKHRRFIAAHIRPMPDPCLRIWAEPQEELDPSAVGATCINNYLLYRLVPNLQALMRRYNTSTVFVLAHPNIRHRLTKMLEAGGIRPAYIDLGALNASFAGAGGGRRKAHGPSGTAGLKLEDRGSPTDAGDRLGGEAEVDRGAGIKSGRPKGAKAVLRELGDTARADEEAAGPTHGGPRLHTPPSVSLLAVVEEAIAAAAVAFVGSKESSMTGMIVQERLARGMSPDDM</sequence>
<dbReference type="Gene3D" id="3.40.50.11350">
    <property type="match status" value="1"/>
</dbReference>
<dbReference type="AlphaFoldDB" id="A0A836BS00"/>
<feature type="region of interest" description="Disordered" evidence="1">
    <location>
        <begin position="496"/>
        <end position="528"/>
    </location>
</feature>
<feature type="compositionally biased region" description="Basic and acidic residues" evidence="1">
    <location>
        <begin position="839"/>
        <end position="863"/>
    </location>
</feature>
<dbReference type="EMBL" id="JAEHOE010000108">
    <property type="protein sequence ID" value="KAG2486715.1"/>
    <property type="molecule type" value="Genomic_DNA"/>
</dbReference>
<comment type="caution">
    <text evidence="2">The sequence shown here is derived from an EMBL/GenBank/DDBJ whole genome shotgun (WGS) entry which is preliminary data.</text>
</comment>
<gene>
    <name evidence="2" type="ORF">HYH03_014643</name>
</gene>
<dbReference type="PANTHER" id="PTHR31288">
    <property type="entry name" value="O-FUCOSYLTRANSFERASE FAMILY PROTEIN"/>
    <property type="match status" value="1"/>
</dbReference>
<feature type="region of interest" description="Disordered" evidence="1">
    <location>
        <begin position="323"/>
        <end position="367"/>
    </location>
</feature>
<dbReference type="OrthoDB" id="534338at2759"/>
<protein>
    <recommendedName>
        <fullName evidence="4">O-fucosyltransferase family protein</fullName>
    </recommendedName>
</protein>
<accession>A0A836BS00</accession>
<keyword evidence="3" id="KW-1185">Reference proteome</keyword>